<evidence type="ECO:0000313" key="8">
    <source>
        <dbReference type="Proteomes" id="UP000184440"/>
    </source>
</evidence>
<dbReference type="SUPFAM" id="SSF46689">
    <property type="entry name" value="Homeodomain-like"/>
    <property type="match status" value="1"/>
</dbReference>
<sequence length="192" mass="21199">MPRTLDADERNRVVSEAAWRVLVRDGIPALSVRKIAAEAGLPASSLRYTFPTQASVRARAFELVVERLAARVAAIPPGDGWATAALMELLPLDETRRLEMEVGLALGTAAMTDPSLRTIHHAVHQAIRDICEQVVTRYVPLAERTVEAQRLHALTDGLALHIVRQEPHESTDWAVSVLDLHLTSLTNRGRRI</sequence>
<dbReference type="EMBL" id="FRCS01000021">
    <property type="protein sequence ID" value="SHN47163.1"/>
    <property type="molecule type" value="Genomic_DNA"/>
</dbReference>
<evidence type="ECO:0000256" key="3">
    <source>
        <dbReference type="ARBA" id="ARBA00023125"/>
    </source>
</evidence>
<evidence type="ECO:0000256" key="5">
    <source>
        <dbReference type="PROSITE-ProRule" id="PRU00335"/>
    </source>
</evidence>
<dbReference type="OrthoDB" id="9816296at2"/>
<dbReference type="SUPFAM" id="SSF48498">
    <property type="entry name" value="Tetracyclin repressor-like, C-terminal domain"/>
    <property type="match status" value="1"/>
</dbReference>
<evidence type="ECO:0000256" key="1">
    <source>
        <dbReference type="ARBA" id="ARBA00022491"/>
    </source>
</evidence>
<dbReference type="RefSeq" id="WP_073264786.1">
    <property type="nucleotide sequence ID" value="NZ_FRCS01000021.1"/>
</dbReference>
<organism evidence="7 8">
    <name type="scientific">Cryptosporangium aurantiacum</name>
    <dbReference type="NCBI Taxonomy" id="134849"/>
    <lineage>
        <taxon>Bacteria</taxon>
        <taxon>Bacillati</taxon>
        <taxon>Actinomycetota</taxon>
        <taxon>Actinomycetes</taxon>
        <taxon>Cryptosporangiales</taxon>
        <taxon>Cryptosporangiaceae</taxon>
        <taxon>Cryptosporangium</taxon>
    </lineage>
</organism>
<evidence type="ECO:0000313" key="7">
    <source>
        <dbReference type="EMBL" id="SHN47163.1"/>
    </source>
</evidence>
<keyword evidence="1" id="KW-0678">Repressor</keyword>
<keyword evidence="8" id="KW-1185">Reference proteome</keyword>
<gene>
    <name evidence="7" type="ORF">SAMN05443668_12111</name>
</gene>
<dbReference type="STRING" id="134849.SAMN05443668_12111"/>
<protein>
    <submittedName>
        <fullName evidence="7">Transcriptional regulator, TetR family</fullName>
    </submittedName>
</protein>
<dbReference type="Proteomes" id="UP000184440">
    <property type="component" value="Unassembled WGS sequence"/>
</dbReference>
<dbReference type="InterPro" id="IPR036271">
    <property type="entry name" value="Tet_transcr_reg_TetR-rel_C_sf"/>
</dbReference>
<dbReference type="PROSITE" id="PS50977">
    <property type="entry name" value="HTH_TETR_2"/>
    <property type="match status" value="1"/>
</dbReference>
<dbReference type="AlphaFoldDB" id="A0A1M7RLI5"/>
<dbReference type="InterPro" id="IPR001647">
    <property type="entry name" value="HTH_TetR"/>
</dbReference>
<keyword evidence="3 5" id="KW-0238">DNA-binding</keyword>
<dbReference type="GO" id="GO:0003677">
    <property type="term" value="F:DNA binding"/>
    <property type="evidence" value="ECO:0007669"/>
    <property type="project" value="UniProtKB-UniRule"/>
</dbReference>
<proteinExistence type="predicted"/>
<accession>A0A1M7RLI5</accession>
<feature type="DNA-binding region" description="H-T-H motif" evidence="5">
    <location>
        <begin position="31"/>
        <end position="50"/>
    </location>
</feature>
<evidence type="ECO:0000256" key="2">
    <source>
        <dbReference type="ARBA" id="ARBA00023015"/>
    </source>
</evidence>
<feature type="domain" description="HTH tetR-type" evidence="6">
    <location>
        <begin position="8"/>
        <end position="68"/>
    </location>
</feature>
<reference evidence="7 8" key="1">
    <citation type="submission" date="2016-11" db="EMBL/GenBank/DDBJ databases">
        <authorList>
            <person name="Jaros S."/>
            <person name="Januszkiewicz K."/>
            <person name="Wedrychowicz H."/>
        </authorList>
    </citation>
    <scope>NUCLEOTIDE SEQUENCE [LARGE SCALE GENOMIC DNA]</scope>
    <source>
        <strain evidence="7 8">DSM 46144</strain>
    </source>
</reference>
<keyword evidence="2" id="KW-0805">Transcription regulation</keyword>
<evidence type="ECO:0000256" key="4">
    <source>
        <dbReference type="ARBA" id="ARBA00023163"/>
    </source>
</evidence>
<dbReference type="InterPro" id="IPR009057">
    <property type="entry name" value="Homeodomain-like_sf"/>
</dbReference>
<dbReference type="Gene3D" id="1.10.357.10">
    <property type="entry name" value="Tetracycline Repressor, domain 2"/>
    <property type="match status" value="1"/>
</dbReference>
<dbReference type="Pfam" id="PF00440">
    <property type="entry name" value="TetR_N"/>
    <property type="match status" value="1"/>
</dbReference>
<keyword evidence="4" id="KW-0804">Transcription</keyword>
<dbReference type="InterPro" id="IPR039538">
    <property type="entry name" value="BetI_C"/>
</dbReference>
<evidence type="ECO:0000259" key="6">
    <source>
        <dbReference type="PROSITE" id="PS50977"/>
    </source>
</evidence>
<dbReference type="Pfam" id="PF13977">
    <property type="entry name" value="TetR_C_6"/>
    <property type="match status" value="1"/>
</dbReference>
<name>A0A1M7RLI5_9ACTN</name>